<reference evidence="1 2" key="1">
    <citation type="submission" date="2010-04" db="EMBL/GenBank/DDBJ databases">
        <authorList>
            <person name="Qin X."/>
            <person name="Bachman B."/>
            <person name="Battles P."/>
            <person name="Bell A."/>
            <person name="Bess C."/>
            <person name="Bickham C."/>
            <person name="Chaboub L."/>
            <person name="Chen D."/>
            <person name="Coyle M."/>
            <person name="Deiros D.R."/>
            <person name="Dinh H."/>
            <person name="Forbes L."/>
            <person name="Fowler G."/>
            <person name="Francisco L."/>
            <person name="Fu Q."/>
            <person name="Gubbala S."/>
            <person name="Hale W."/>
            <person name="Han Y."/>
            <person name="Hemphill L."/>
            <person name="Highlander S.K."/>
            <person name="Hirani K."/>
            <person name="Hogues M."/>
            <person name="Jackson L."/>
            <person name="Jakkamsetti A."/>
            <person name="Javaid M."/>
            <person name="Jiang H."/>
            <person name="Korchina V."/>
            <person name="Kovar C."/>
            <person name="Lara F."/>
            <person name="Lee S."/>
            <person name="Mata R."/>
            <person name="Mathew T."/>
            <person name="Moen C."/>
            <person name="Morales K."/>
            <person name="Munidasa M."/>
            <person name="Nazareth L."/>
            <person name="Ngo R."/>
            <person name="Nguyen L."/>
            <person name="Okwuonu G."/>
            <person name="Ongeri F."/>
            <person name="Patil S."/>
            <person name="Petrosino J."/>
            <person name="Pham C."/>
            <person name="Pham P."/>
            <person name="Pu L.-L."/>
            <person name="Puazo M."/>
            <person name="Raj R."/>
            <person name="Reid J."/>
            <person name="Rouhana J."/>
            <person name="Saada N."/>
            <person name="Shang Y."/>
            <person name="Simmons D."/>
            <person name="Thornton R."/>
            <person name="Warren J."/>
            <person name="Weissenberger G."/>
            <person name="Zhang J."/>
            <person name="Zhang L."/>
            <person name="Zhou C."/>
            <person name="Zhu D."/>
            <person name="Muzny D."/>
            <person name="Worley K."/>
            <person name="Gibbs R."/>
        </authorList>
    </citation>
    <scope>NUCLEOTIDE SEQUENCE [LARGE SCALE GENOMIC DNA]</scope>
    <source>
        <strain evidence="1 2">ATCC 49957</strain>
    </source>
</reference>
<evidence type="ECO:0000313" key="1">
    <source>
        <dbReference type="EMBL" id="EFH13208.1"/>
    </source>
</evidence>
<dbReference type="HOGENOM" id="CLU_3295778_0_0_5"/>
<dbReference type="Proteomes" id="UP000005324">
    <property type="component" value="Unassembled WGS sequence"/>
</dbReference>
<accession>D5RHL3</accession>
<dbReference type="EMBL" id="ADVL01000104">
    <property type="protein sequence ID" value="EFH13208.1"/>
    <property type="molecule type" value="Genomic_DNA"/>
</dbReference>
<proteinExistence type="predicted"/>
<gene>
    <name evidence="1" type="ORF">HMPREF0731_0572</name>
</gene>
<keyword evidence="2" id="KW-1185">Reference proteome</keyword>
<sequence length="40" mass="4435">MRAASWQSHHKIGRIYSLFYGARPMNVPAAGFVAAFKTPV</sequence>
<comment type="caution">
    <text evidence="1">The sequence shown here is derived from an EMBL/GenBank/DDBJ whole genome shotgun (WGS) entry which is preliminary data.</text>
</comment>
<name>D5RHL3_9PROT</name>
<organism evidence="1 2">
    <name type="scientific">Pseudoroseomonas cervicalis ATCC 49957</name>
    <dbReference type="NCBI Taxonomy" id="525371"/>
    <lineage>
        <taxon>Bacteria</taxon>
        <taxon>Pseudomonadati</taxon>
        <taxon>Pseudomonadota</taxon>
        <taxon>Alphaproteobacteria</taxon>
        <taxon>Acetobacterales</taxon>
        <taxon>Roseomonadaceae</taxon>
        <taxon>Roseomonas</taxon>
    </lineage>
</organism>
<protein>
    <submittedName>
        <fullName evidence="1">Uncharacterized protein</fullName>
    </submittedName>
</protein>
<evidence type="ECO:0000313" key="2">
    <source>
        <dbReference type="Proteomes" id="UP000005324"/>
    </source>
</evidence>
<dbReference type="AlphaFoldDB" id="D5RHL3"/>